<accession>X1E878</accession>
<dbReference type="Gene3D" id="3.40.50.150">
    <property type="entry name" value="Vaccinia Virus protein VP39"/>
    <property type="match status" value="1"/>
</dbReference>
<dbReference type="InterPro" id="IPR029063">
    <property type="entry name" value="SAM-dependent_MTases_sf"/>
</dbReference>
<name>X1E878_9ZZZZ</name>
<reference evidence="1" key="1">
    <citation type="journal article" date="2014" name="Front. Microbiol.">
        <title>High frequency of phylogenetically diverse reductive dehalogenase-homologous genes in deep subseafloor sedimentary metagenomes.</title>
        <authorList>
            <person name="Kawai M."/>
            <person name="Futagami T."/>
            <person name="Toyoda A."/>
            <person name="Takaki Y."/>
            <person name="Nishi S."/>
            <person name="Hori S."/>
            <person name="Arai W."/>
            <person name="Tsubouchi T."/>
            <person name="Morono Y."/>
            <person name="Uchiyama I."/>
            <person name="Ito T."/>
            <person name="Fujiyama A."/>
            <person name="Inagaki F."/>
            <person name="Takami H."/>
        </authorList>
    </citation>
    <scope>NUCLEOTIDE SEQUENCE</scope>
    <source>
        <strain evidence="1">Expedition CK06-06</strain>
    </source>
</reference>
<comment type="caution">
    <text evidence="1">The sequence shown here is derived from an EMBL/GenBank/DDBJ whole genome shotgun (WGS) entry which is preliminary data.</text>
</comment>
<proteinExistence type="predicted"/>
<dbReference type="AlphaFoldDB" id="X1E878"/>
<dbReference type="EMBL" id="BART01021937">
    <property type="protein sequence ID" value="GAH04868.1"/>
    <property type="molecule type" value="Genomic_DNA"/>
</dbReference>
<feature type="non-terminal residue" evidence="1">
    <location>
        <position position="199"/>
    </location>
</feature>
<organism evidence="1">
    <name type="scientific">marine sediment metagenome</name>
    <dbReference type="NCBI Taxonomy" id="412755"/>
    <lineage>
        <taxon>unclassified sequences</taxon>
        <taxon>metagenomes</taxon>
        <taxon>ecological metagenomes</taxon>
    </lineage>
</organism>
<gene>
    <name evidence="1" type="ORF">S01H4_40306</name>
</gene>
<sequence>MTDEKNESILRQPLTEEFVRMIKEKNEPLTIRVENDPHLYNLRARYGHSRPHHKQIAEKLSLFRDNYKRFIQKLGALGDFFAGIPVEPPSNPEQAAMPYWSNNYLPAGDAIALCGFLFTHNPAIYLEIGSGNSTKFARRVISHFNLKTKIVSIDPSPRAEIAAICDKVINVPIEIVPQSVFDSFRGNNILFIDSSHRCL</sequence>
<dbReference type="SUPFAM" id="SSF53335">
    <property type="entry name" value="S-adenosyl-L-methionine-dependent methyltransferases"/>
    <property type="match status" value="1"/>
</dbReference>
<evidence type="ECO:0000313" key="1">
    <source>
        <dbReference type="EMBL" id="GAH04868.1"/>
    </source>
</evidence>
<protein>
    <recommendedName>
        <fullName evidence="2">Class I SAM-dependent methyltransferase</fullName>
    </recommendedName>
</protein>
<evidence type="ECO:0008006" key="2">
    <source>
        <dbReference type="Google" id="ProtNLM"/>
    </source>
</evidence>